<evidence type="ECO:0000313" key="3">
    <source>
        <dbReference type="Proteomes" id="UP001046870"/>
    </source>
</evidence>
<reference evidence="2" key="1">
    <citation type="submission" date="2021-01" db="EMBL/GenBank/DDBJ databases">
        <authorList>
            <person name="Zahm M."/>
            <person name="Roques C."/>
            <person name="Cabau C."/>
            <person name="Klopp C."/>
            <person name="Donnadieu C."/>
            <person name="Jouanno E."/>
            <person name="Lampietro C."/>
            <person name="Louis A."/>
            <person name="Herpin A."/>
            <person name="Echchiki A."/>
            <person name="Berthelot C."/>
            <person name="Parey E."/>
            <person name="Roest-Crollius H."/>
            <person name="Braasch I."/>
            <person name="Postlethwait J."/>
            <person name="Bobe J."/>
            <person name="Montfort J."/>
            <person name="Bouchez O."/>
            <person name="Begum T."/>
            <person name="Mejri S."/>
            <person name="Adams A."/>
            <person name="Chen W.-J."/>
            <person name="Guiguen Y."/>
        </authorList>
    </citation>
    <scope>NUCLEOTIDE SEQUENCE</scope>
    <source>
        <strain evidence="2">YG-15Mar2019-1</strain>
        <tissue evidence="2">Brain</tissue>
    </source>
</reference>
<keyword evidence="3" id="KW-1185">Reference proteome</keyword>
<feature type="region of interest" description="Disordered" evidence="1">
    <location>
        <begin position="1"/>
        <end position="111"/>
    </location>
</feature>
<protein>
    <submittedName>
        <fullName evidence="2">Uncharacterized protein</fullName>
    </submittedName>
</protein>
<feature type="compositionally biased region" description="Pro residues" evidence="1">
    <location>
        <begin position="177"/>
        <end position="187"/>
    </location>
</feature>
<evidence type="ECO:0000313" key="2">
    <source>
        <dbReference type="EMBL" id="KAG7455541.1"/>
    </source>
</evidence>
<dbReference type="EMBL" id="JAFDVH010000024">
    <property type="protein sequence ID" value="KAG7455541.1"/>
    <property type="molecule type" value="Genomic_DNA"/>
</dbReference>
<sequence>MQCLQWRRGQQKLAASRKQRRETGGGPSTTEDLTPAEDLAASTLSGESIEGFGGLEIGIQLQAPQAEDPHRPGTSGREQGTVMEGEAPQPSREATSRPRSRHGSIVRQEDHPFLDLQQAGFNMLERQLAAIQQGVRRVNTQLGHMEMLLQPLVRIADNQGLLVEAVERIAPAVTPAVTPPPPPPPPSTRSLSTSTRATSRSLPCPAPLYSTPATPRREEGE</sequence>
<dbReference type="Proteomes" id="UP001046870">
    <property type="component" value="Chromosome 24"/>
</dbReference>
<evidence type="ECO:0000256" key="1">
    <source>
        <dbReference type="SAM" id="MobiDB-lite"/>
    </source>
</evidence>
<dbReference type="AlphaFoldDB" id="A0A9D3PAG5"/>
<comment type="caution">
    <text evidence="2">The sequence shown here is derived from an EMBL/GenBank/DDBJ whole genome shotgun (WGS) entry which is preliminary data.</text>
</comment>
<accession>A0A9D3PAG5</accession>
<proteinExistence type="predicted"/>
<organism evidence="2 3">
    <name type="scientific">Megalops atlanticus</name>
    <name type="common">Tarpon</name>
    <name type="synonym">Clupea gigantea</name>
    <dbReference type="NCBI Taxonomy" id="7932"/>
    <lineage>
        <taxon>Eukaryota</taxon>
        <taxon>Metazoa</taxon>
        <taxon>Chordata</taxon>
        <taxon>Craniata</taxon>
        <taxon>Vertebrata</taxon>
        <taxon>Euteleostomi</taxon>
        <taxon>Actinopterygii</taxon>
        <taxon>Neopterygii</taxon>
        <taxon>Teleostei</taxon>
        <taxon>Elopiformes</taxon>
        <taxon>Megalopidae</taxon>
        <taxon>Megalops</taxon>
    </lineage>
</organism>
<feature type="compositionally biased region" description="Low complexity" evidence="1">
    <location>
        <begin position="188"/>
        <end position="203"/>
    </location>
</feature>
<feature type="region of interest" description="Disordered" evidence="1">
    <location>
        <begin position="173"/>
        <end position="221"/>
    </location>
</feature>
<dbReference type="OrthoDB" id="9928592at2759"/>
<gene>
    <name evidence="2" type="ORF">MATL_G00257810</name>
</gene>
<name>A0A9D3PAG5_MEGAT</name>